<dbReference type="GO" id="GO:0005886">
    <property type="term" value="C:plasma membrane"/>
    <property type="evidence" value="ECO:0007669"/>
    <property type="project" value="TreeGrafter"/>
</dbReference>
<dbReference type="PANTHER" id="PTHR31650:SF1">
    <property type="entry name" value="WAX ESTER SYNTHASE_DIACYLGLYCEROL ACYLTRANSFERASE 4-RELATED"/>
    <property type="match status" value="1"/>
</dbReference>
<accession>A0AAV5KLX5</accession>
<dbReference type="InterPro" id="IPR045034">
    <property type="entry name" value="O-acyltransferase_WSD1-like"/>
</dbReference>
<dbReference type="AlphaFoldDB" id="A0AAV5KLX5"/>
<gene>
    <name evidence="1" type="ORF">SLEP1_g35023</name>
</gene>
<evidence type="ECO:0000313" key="2">
    <source>
        <dbReference type="Proteomes" id="UP001054252"/>
    </source>
</evidence>
<reference evidence="1 2" key="1">
    <citation type="journal article" date="2021" name="Commun. Biol.">
        <title>The genome of Shorea leprosula (Dipterocarpaceae) highlights the ecological relevance of drought in aseasonal tropical rainforests.</title>
        <authorList>
            <person name="Ng K.K.S."/>
            <person name="Kobayashi M.J."/>
            <person name="Fawcett J.A."/>
            <person name="Hatakeyama M."/>
            <person name="Paape T."/>
            <person name="Ng C.H."/>
            <person name="Ang C.C."/>
            <person name="Tnah L.H."/>
            <person name="Lee C.T."/>
            <person name="Nishiyama T."/>
            <person name="Sese J."/>
            <person name="O'Brien M.J."/>
            <person name="Copetti D."/>
            <person name="Mohd Noor M.I."/>
            <person name="Ong R.C."/>
            <person name="Putra M."/>
            <person name="Sireger I.Z."/>
            <person name="Indrioko S."/>
            <person name="Kosugi Y."/>
            <person name="Izuno A."/>
            <person name="Isagi Y."/>
            <person name="Lee S.L."/>
            <person name="Shimizu K.K."/>
        </authorList>
    </citation>
    <scope>NUCLEOTIDE SEQUENCE [LARGE SCALE GENOMIC DNA]</scope>
    <source>
        <strain evidence="1">214</strain>
    </source>
</reference>
<evidence type="ECO:0000313" key="1">
    <source>
        <dbReference type="EMBL" id="GKV25617.1"/>
    </source>
</evidence>
<name>A0AAV5KLX5_9ROSI</name>
<dbReference type="PANTHER" id="PTHR31650">
    <property type="entry name" value="O-ACYLTRANSFERASE (WSD1-LIKE) FAMILY PROTEIN"/>
    <property type="match status" value="1"/>
</dbReference>
<proteinExistence type="predicted"/>
<protein>
    <submittedName>
        <fullName evidence="1">Uncharacterized protein</fullName>
    </submittedName>
</protein>
<keyword evidence="2" id="KW-1185">Reference proteome</keyword>
<comment type="caution">
    <text evidence="1">The sequence shown here is derived from an EMBL/GenBank/DDBJ whole genome shotgun (WGS) entry which is preliminary data.</text>
</comment>
<dbReference type="GO" id="GO:0008374">
    <property type="term" value="F:O-acyltransferase activity"/>
    <property type="evidence" value="ECO:0007669"/>
    <property type="project" value="InterPro"/>
</dbReference>
<dbReference type="EMBL" id="BPVZ01000069">
    <property type="protein sequence ID" value="GKV25617.1"/>
    <property type="molecule type" value="Genomic_DNA"/>
</dbReference>
<sequence length="153" mass="16772">MGSDGCRCGKPSDGPDLDPVMEAPDQFVEDYISNLSTIPMDLSKLLCGEVHVLNVGTRDAEATDVFRIHQFLGDGMSLMSLLLACCRKSYDSYILLFQWCIVVTLVSLDGVEVNLVTMVDLWLFTVTLFFLKDTDTPLKGAAGVGQNPKQFGN</sequence>
<dbReference type="GO" id="GO:0019432">
    <property type="term" value="P:triglyceride biosynthetic process"/>
    <property type="evidence" value="ECO:0007669"/>
    <property type="project" value="TreeGrafter"/>
</dbReference>
<organism evidence="1 2">
    <name type="scientific">Rubroshorea leprosula</name>
    <dbReference type="NCBI Taxonomy" id="152421"/>
    <lineage>
        <taxon>Eukaryota</taxon>
        <taxon>Viridiplantae</taxon>
        <taxon>Streptophyta</taxon>
        <taxon>Embryophyta</taxon>
        <taxon>Tracheophyta</taxon>
        <taxon>Spermatophyta</taxon>
        <taxon>Magnoliopsida</taxon>
        <taxon>eudicotyledons</taxon>
        <taxon>Gunneridae</taxon>
        <taxon>Pentapetalae</taxon>
        <taxon>rosids</taxon>
        <taxon>malvids</taxon>
        <taxon>Malvales</taxon>
        <taxon>Dipterocarpaceae</taxon>
        <taxon>Rubroshorea</taxon>
    </lineage>
</organism>
<dbReference type="Proteomes" id="UP001054252">
    <property type="component" value="Unassembled WGS sequence"/>
</dbReference>